<name>A0ABU7Z273_9GAMM</name>
<comment type="caution">
    <text evidence="2">The sequence shown here is derived from an EMBL/GenBank/DDBJ whole genome shotgun (WGS) entry which is preliminary data.</text>
</comment>
<gene>
    <name evidence="2" type="ORF">SNE34_14790</name>
</gene>
<sequence>DIEPDKHNMDRAENIRIEDCLIRNNAGNGILVYHRVKQVVIKRCKIEYNDGFGVLTKSATRGYVALNRMRHNRLDGLRIGDGTRDYAVTGNYFRNNTTRNHGIVGA</sequence>
<feature type="non-terminal residue" evidence="2">
    <location>
        <position position="106"/>
    </location>
</feature>
<dbReference type="SUPFAM" id="SSF51126">
    <property type="entry name" value="Pectin lyase-like"/>
    <property type="match status" value="1"/>
</dbReference>
<dbReference type="InterPro" id="IPR012334">
    <property type="entry name" value="Pectin_lyas_fold"/>
</dbReference>
<evidence type="ECO:0000313" key="2">
    <source>
        <dbReference type="EMBL" id="MEG3185265.1"/>
    </source>
</evidence>
<dbReference type="InterPro" id="IPR006626">
    <property type="entry name" value="PbH1"/>
</dbReference>
<protein>
    <submittedName>
        <fullName evidence="2">Right-handed parallel beta-helix repeat-containing protein</fullName>
    </submittedName>
</protein>
<feature type="domain" description="Right handed beta helix" evidence="1">
    <location>
        <begin position="11"/>
        <end position="104"/>
    </location>
</feature>
<keyword evidence="3" id="KW-1185">Reference proteome</keyword>
<feature type="non-terminal residue" evidence="2">
    <location>
        <position position="1"/>
    </location>
</feature>
<proteinExistence type="predicted"/>
<dbReference type="EMBL" id="JAXGFP010000033">
    <property type="protein sequence ID" value="MEG3185265.1"/>
    <property type="molecule type" value="Genomic_DNA"/>
</dbReference>
<dbReference type="InterPro" id="IPR039448">
    <property type="entry name" value="Beta_helix"/>
</dbReference>
<reference evidence="2 3" key="1">
    <citation type="journal article" date="2016" name="Int. J. Syst. Evol. Microbiol.">
        <title>Lysobacter erysipheiresistens sp. nov., an antagonist of powdery mildew, isolated from tobacco-cultivated soil.</title>
        <authorList>
            <person name="Xie B."/>
            <person name="Li T."/>
            <person name="Lin X."/>
            <person name="Wang C.J."/>
            <person name="Chen Y.J."/>
            <person name="Liu W.J."/>
            <person name="Zhao Z.W."/>
        </authorList>
    </citation>
    <scope>NUCLEOTIDE SEQUENCE [LARGE SCALE GENOMIC DNA]</scope>
    <source>
        <strain evidence="2 3">RS-LYSO-3</strain>
    </source>
</reference>
<evidence type="ECO:0000259" key="1">
    <source>
        <dbReference type="Pfam" id="PF13229"/>
    </source>
</evidence>
<accession>A0ABU7Z273</accession>
<dbReference type="Pfam" id="PF13229">
    <property type="entry name" value="Beta_helix"/>
    <property type="match status" value="1"/>
</dbReference>
<evidence type="ECO:0000313" key="3">
    <source>
        <dbReference type="Proteomes" id="UP001355056"/>
    </source>
</evidence>
<dbReference type="RefSeq" id="WP_332618392.1">
    <property type="nucleotide sequence ID" value="NZ_JAXGFP010000033.1"/>
</dbReference>
<dbReference type="Proteomes" id="UP001355056">
    <property type="component" value="Unassembled WGS sequence"/>
</dbReference>
<organism evidence="2 3">
    <name type="scientific">Novilysobacter erysipheiresistens</name>
    <dbReference type="NCBI Taxonomy" id="1749332"/>
    <lineage>
        <taxon>Bacteria</taxon>
        <taxon>Pseudomonadati</taxon>
        <taxon>Pseudomonadota</taxon>
        <taxon>Gammaproteobacteria</taxon>
        <taxon>Lysobacterales</taxon>
        <taxon>Lysobacteraceae</taxon>
        <taxon>Novilysobacter</taxon>
    </lineage>
</organism>
<dbReference type="SMART" id="SM00710">
    <property type="entry name" value="PbH1"/>
    <property type="match status" value="3"/>
</dbReference>
<dbReference type="InterPro" id="IPR011050">
    <property type="entry name" value="Pectin_lyase_fold/virulence"/>
</dbReference>
<dbReference type="Gene3D" id="2.160.20.10">
    <property type="entry name" value="Single-stranded right-handed beta-helix, Pectin lyase-like"/>
    <property type="match status" value="1"/>
</dbReference>